<dbReference type="PANTHER" id="PTHR30194:SF3">
    <property type="entry name" value="CROSSOVER JUNCTION ENDODEOXYRIBONUCLEASE RUVC"/>
    <property type="match status" value="1"/>
</dbReference>
<feature type="binding site" evidence="13">
    <location>
        <position position="82"/>
    </location>
    <ligand>
        <name>Mg(2+)</name>
        <dbReference type="ChEBI" id="CHEBI:18420"/>
        <label>2</label>
    </ligand>
</feature>
<feature type="binding site" evidence="13">
    <location>
        <position position="22"/>
    </location>
    <ligand>
        <name>Mg(2+)</name>
        <dbReference type="ChEBI" id="CHEBI:18420"/>
        <label>1</label>
    </ligand>
</feature>
<dbReference type="EMBL" id="JSAM01000104">
    <property type="protein sequence ID" value="KIA76842.1"/>
    <property type="molecule type" value="Genomic_DNA"/>
</dbReference>
<evidence type="ECO:0000256" key="11">
    <source>
        <dbReference type="ARBA" id="ARBA00023204"/>
    </source>
</evidence>
<evidence type="ECO:0000313" key="16">
    <source>
        <dbReference type="Proteomes" id="UP000031307"/>
    </source>
</evidence>
<feature type="active site" evidence="13">
    <location>
        <position position="22"/>
    </location>
</feature>
<gene>
    <name evidence="13 15" type="primary">ruvC</name>
    <name evidence="15" type="ORF">DB43_HI00270</name>
</gene>
<dbReference type="Proteomes" id="UP000031307">
    <property type="component" value="Unassembled WGS sequence"/>
</dbReference>
<comment type="function">
    <text evidence="13">The RuvA-RuvB-RuvC complex processes Holliday junction (HJ) DNA during genetic recombination and DNA repair. Endonuclease that resolves HJ intermediates. Cleaves cruciform DNA by making single-stranded nicks across the HJ at symmetrical positions within the homologous arms, yielding a 5'-phosphate and a 3'-hydroxyl group; requires a central core of homology in the junction. The consensus cleavage sequence is 5'-(A/T)TT(C/G)-3'. Cleavage occurs on the 3'-side of the TT dinucleotide at the point of strand exchange. HJ branch migration catalyzed by RuvA-RuvB allows RuvC to scan DNA until it finds its consensus sequence, where it cleaves and resolves the cruciform DNA.</text>
</comment>
<dbReference type="GO" id="GO:0006310">
    <property type="term" value="P:DNA recombination"/>
    <property type="evidence" value="ECO:0007669"/>
    <property type="project" value="UniProtKB-UniRule"/>
</dbReference>
<dbReference type="GO" id="GO:0048476">
    <property type="term" value="C:Holliday junction resolvase complex"/>
    <property type="evidence" value="ECO:0007669"/>
    <property type="project" value="UniProtKB-UniRule"/>
</dbReference>
<keyword evidence="11 13" id="KW-0234">DNA repair</keyword>
<dbReference type="PANTHER" id="PTHR30194">
    <property type="entry name" value="CROSSOVER JUNCTION ENDODEOXYRIBONUCLEASE RUVC"/>
    <property type="match status" value="1"/>
</dbReference>
<dbReference type="InterPro" id="IPR002176">
    <property type="entry name" value="X-over_junc_endoDNase_RuvC"/>
</dbReference>
<dbReference type="HAMAP" id="MF_00034">
    <property type="entry name" value="RuvC"/>
    <property type="match status" value="1"/>
</dbReference>
<dbReference type="EC" id="3.1.21.10" evidence="13 14"/>
<keyword evidence="9 13" id="KW-0238">DNA-binding</keyword>
<dbReference type="GO" id="GO:0006281">
    <property type="term" value="P:DNA repair"/>
    <property type="evidence" value="ECO:0007669"/>
    <property type="project" value="UniProtKB-UniRule"/>
</dbReference>
<dbReference type="Pfam" id="PF02075">
    <property type="entry name" value="RuvC"/>
    <property type="match status" value="1"/>
</dbReference>
<dbReference type="Gene3D" id="3.30.420.10">
    <property type="entry name" value="Ribonuclease H-like superfamily/Ribonuclease H"/>
    <property type="match status" value="1"/>
</dbReference>
<dbReference type="GO" id="GO:0005737">
    <property type="term" value="C:cytoplasm"/>
    <property type="evidence" value="ECO:0007669"/>
    <property type="project" value="UniProtKB-SubCell"/>
</dbReference>
<evidence type="ECO:0000256" key="13">
    <source>
        <dbReference type="HAMAP-Rule" id="MF_00034"/>
    </source>
</evidence>
<dbReference type="NCBIfam" id="TIGR00228">
    <property type="entry name" value="ruvC"/>
    <property type="match status" value="1"/>
</dbReference>
<evidence type="ECO:0000256" key="5">
    <source>
        <dbReference type="ARBA" id="ARBA00022759"/>
    </source>
</evidence>
<evidence type="ECO:0000256" key="4">
    <source>
        <dbReference type="ARBA" id="ARBA00022723"/>
    </source>
</evidence>
<comment type="subunit">
    <text evidence="13">Homodimer which binds Holliday junction (HJ) DNA. The HJ becomes 2-fold symmetrical on binding to RuvC with unstacked arms; it has a different conformation from HJ DNA in complex with RuvA. In the full resolvosome a probable DNA-RuvA(4)-RuvB(12)-RuvC(2) complex forms which resolves the HJ.</text>
</comment>
<proteinExistence type="inferred from homology"/>
<dbReference type="InterPro" id="IPR012337">
    <property type="entry name" value="RNaseH-like_sf"/>
</dbReference>
<dbReference type="GO" id="GO:0000287">
    <property type="term" value="F:magnesium ion binding"/>
    <property type="evidence" value="ECO:0007669"/>
    <property type="project" value="UniProtKB-UniRule"/>
</dbReference>
<feature type="binding site" evidence="13">
    <location>
        <position position="155"/>
    </location>
    <ligand>
        <name>Mg(2+)</name>
        <dbReference type="ChEBI" id="CHEBI:18420"/>
        <label>1</label>
    </ligand>
</feature>
<dbReference type="InterPro" id="IPR036397">
    <property type="entry name" value="RNaseH_sf"/>
</dbReference>
<dbReference type="GO" id="GO:0008821">
    <property type="term" value="F:crossover junction DNA endonuclease activity"/>
    <property type="evidence" value="ECO:0007669"/>
    <property type="project" value="UniProtKB-UniRule"/>
</dbReference>
<keyword evidence="6 13" id="KW-0227">DNA damage</keyword>
<evidence type="ECO:0000313" key="15">
    <source>
        <dbReference type="EMBL" id="KIA76842.1"/>
    </source>
</evidence>
<name>A0A0C1E6B1_9BACT</name>
<comment type="caution">
    <text evidence="15">The sequence shown here is derived from an EMBL/GenBank/DDBJ whole genome shotgun (WGS) entry which is preliminary data.</text>
</comment>
<evidence type="ECO:0000256" key="7">
    <source>
        <dbReference type="ARBA" id="ARBA00022801"/>
    </source>
</evidence>
<dbReference type="PRINTS" id="PR00696">
    <property type="entry name" value="RSOLVASERUVC"/>
</dbReference>
<organism evidence="15 16">
    <name type="scientific">Parachlamydia acanthamoebae</name>
    <dbReference type="NCBI Taxonomy" id="83552"/>
    <lineage>
        <taxon>Bacteria</taxon>
        <taxon>Pseudomonadati</taxon>
        <taxon>Chlamydiota</taxon>
        <taxon>Chlamydiia</taxon>
        <taxon>Parachlamydiales</taxon>
        <taxon>Parachlamydiaceae</taxon>
        <taxon>Parachlamydia</taxon>
    </lineage>
</organism>
<evidence type="ECO:0000256" key="2">
    <source>
        <dbReference type="ARBA" id="ARBA00022490"/>
    </source>
</evidence>
<comment type="catalytic activity">
    <reaction evidence="12 13">
        <text>Endonucleolytic cleavage at a junction such as a reciprocal single-stranded crossover between two homologous DNA duplexes (Holliday junction).</text>
        <dbReference type="EC" id="3.1.21.10"/>
    </reaction>
</comment>
<keyword evidence="3 13" id="KW-0540">Nuclease</keyword>
<feature type="active site" evidence="13">
    <location>
        <position position="155"/>
    </location>
</feature>
<accession>A0A0C1E6B1</accession>
<keyword evidence="7 13" id="KW-0378">Hydrolase</keyword>
<evidence type="ECO:0000256" key="3">
    <source>
        <dbReference type="ARBA" id="ARBA00022722"/>
    </source>
</evidence>
<sequence length="179" mass="19702">MTHFLNIEILFLTKTLKIIGIDPGTNITGYGIASFDGFNFSAIDYGCIRPPSSLKLSDRYLIIYDSIAHLLEQHTVNALVVETQFASKANPQSGIKLGMARGAIIIAAKKRQIPVYEYSPTQVKLAAVGYGHASKHQVQAMIQSQFQLNQLPPPDAADALALTLCYMYSHKNKQAFSEL</sequence>
<dbReference type="SUPFAM" id="SSF53098">
    <property type="entry name" value="Ribonuclease H-like"/>
    <property type="match status" value="1"/>
</dbReference>
<comment type="cofactor">
    <cofactor evidence="13">
        <name>Mg(2+)</name>
        <dbReference type="ChEBI" id="CHEBI:18420"/>
    </cofactor>
    <text evidence="13">Binds 2 Mg(2+) ion per subunit.</text>
</comment>
<keyword evidence="2 13" id="KW-0963">Cytoplasm</keyword>
<dbReference type="FunFam" id="3.30.420.10:FF:000002">
    <property type="entry name" value="Crossover junction endodeoxyribonuclease RuvC"/>
    <property type="match status" value="1"/>
</dbReference>
<feature type="active site" evidence="13">
    <location>
        <position position="82"/>
    </location>
</feature>
<dbReference type="GO" id="GO:0003677">
    <property type="term" value="F:DNA binding"/>
    <property type="evidence" value="ECO:0007669"/>
    <property type="project" value="UniProtKB-KW"/>
</dbReference>
<reference evidence="15 16" key="1">
    <citation type="journal article" date="2014" name="Mol. Biol. Evol.">
        <title>Massive expansion of Ubiquitination-related gene families within the Chlamydiae.</title>
        <authorList>
            <person name="Domman D."/>
            <person name="Collingro A."/>
            <person name="Lagkouvardos I."/>
            <person name="Gehre L."/>
            <person name="Weinmaier T."/>
            <person name="Rattei T."/>
            <person name="Subtil A."/>
            <person name="Horn M."/>
        </authorList>
    </citation>
    <scope>NUCLEOTIDE SEQUENCE [LARGE SCALE GENOMIC DNA]</scope>
    <source>
        <strain evidence="15 16">OEW1</strain>
    </source>
</reference>
<dbReference type="AlphaFoldDB" id="A0A0C1E6B1"/>
<evidence type="ECO:0000256" key="10">
    <source>
        <dbReference type="ARBA" id="ARBA00023172"/>
    </source>
</evidence>
<evidence type="ECO:0000256" key="14">
    <source>
        <dbReference type="NCBIfam" id="TIGR00228"/>
    </source>
</evidence>
<dbReference type="CDD" id="cd16962">
    <property type="entry name" value="RuvC"/>
    <property type="match status" value="1"/>
</dbReference>
<keyword evidence="5 13" id="KW-0255">Endonuclease</keyword>
<evidence type="ECO:0000256" key="6">
    <source>
        <dbReference type="ARBA" id="ARBA00022763"/>
    </source>
</evidence>
<protein>
    <recommendedName>
        <fullName evidence="13 14">Crossover junction endodeoxyribonuclease RuvC</fullName>
        <ecNumber evidence="13 14">3.1.21.10</ecNumber>
    </recommendedName>
    <alternativeName>
        <fullName evidence="13">Holliday junction nuclease RuvC</fullName>
    </alternativeName>
    <alternativeName>
        <fullName evidence="13">Holliday junction resolvase RuvC</fullName>
    </alternativeName>
</protein>
<comment type="similarity">
    <text evidence="1 13">Belongs to the RuvC family.</text>
</comment>
<dbReference type="PATRIC" id="fig|83552.4.peg.2054"/>
<keyword evidence="4 13" id="KW-0479">Metal-binding</keyword>
<evidence type="ECO:0000256" key="1">
    <source>
        <dbReference type="ARBA" id="ARBA00009518"/>
    </source>
</evidence>
<comment type="subcellular location">
    <subcellularLocation>
        <location evidence="13">Cytoplasm</location>
    </subcellularLocation>
</comment>
<evidence type="ECO:0000256" key="12">
    <source>
        <dbReference type="ARBA" id="ARBA00029354"/>
    </source>
</evidence>
<evidence type="ECO:0000256" key="9">
    <source>
        <dbReference type="ARBA" id="ARBA00023125"/>
    </source>
</evidence>
<keyword evidence="10 13" id="KW-0233">DNA recombination</keyword>
<evidence type="ECO:0000256" key="8">
    <source>
        <dbReference type="ARBA" id="ARBA00022842"/>
    </source>
</evidence>
<keyword evidence="8 13" id="KW-0460">Magnesium</keyword>